<accession>A0A8B3CLE2</accession>
<keyword evidence="1" id="KW-0812">Transmembrane</keyword>
<proteinExistence type="predicted"/>
<protein>
    <submittedName>
        <fullName evidence="2">Uncharacterized protein</fullName>
    </submittedName>
</protein>
<dbReference type="AlphaFoldDB" id="A0A8B3CLE2"/>
<reference evidence="3" key="1">
    <citation type="submission" date="2018-05" db="EMBL/GenBank/DDBJ databases">
        <title>Leptospira yasudae sp. nov. and Leptospira stimsonii sp. nov., two pathogenic species of the genus Leptospira isolated from environmental sources.</title>
        <authorList>
            <person name="Casanovas-Massana A."/>
            <person name="Hamond C."/>
            <person name="Santos L.A."/>
            <person name="Hacker K.P."/>
            <person name="Balassiano I."/>
            <person name="Medeiros M.A."/>
            <person name="Reis M.G."/>
            <person name="Ko A.I."/>
            <person name="Wunder E.A."/>
        </authorList>
    </citation>
    <scope>NUCLEOTIDE SEQUENCE [LARGE SCALE GENOMIC DNA]</scope>
    <source>
        <strain evidence="3">AMB6-RJ</strain>
    </source>
</reference>
<name>A0A8B3CLE2_9LEPT</name>
<evidence type="ECO:0000313" key="2">
    <source>
        <dbReference type="EMBL" id="RHX83809.1"/>
    </source>
</evidence>
<sequence length="65" mass="7273">MENRNEGNSSGKSFNSFQGGSFGILKIFRNLFLSLLILLAETDGGRKIRRTFSESHLCQHSPQSL</sequence>
<keyword evidence="1" id="KW-1133">Transmembrane helix</keyword>
<evidence type="ECO:0000313" key="3">
    <source>
        <dbReference type="Proteomes" id="UP000266669"/>
    </source>
</evidence>
<organism evidence="2 3">
    <name type="scientific">Leptospira stimsonii</name>
    <dbReference type="NCBI Taxonomy" id="2202203"/>
    <lineage>
        <taxon>Bacteria</taxon>
        <taxon>Pseudomonadati</taxon>
        <taxon>Spirochaetota</taxon>
        <taxon>Spirochaetia</taxon>
        <taxon>Leptospirales</taxon>
        <taxon>Leptospiraceae</taxon>
        <taxon>Leptospira</taxon>
    </lineage>
</organism>
<dbReference type="Proteomes" id="UP000266669">
    <property type="component" value="Unassembled WGS sequence"/>
</dbReference>
<comment type="caution">
    <text evidence="2">The sequence shown here is derived from an EMBL/GenBank/DDBJ whole genome shotgun (WGS) entry which is preliminary data.</text>
</comment>
<keyword evidence="1" id="KW-0472">Membrane</keyword>
<dbReference type="EMBL" id="QHCS01000007">
    <property type="protein sequence ID" value="RHX83809.1"/>
    <property type="molecule type" value="Genomic_DNA"/>
</dbReference>
<evidence type="ECO:0000256" key="1">
    <source>
        <dbReference type="SAM" id="Phobius"/>
    </source>
</evidence>
<feature type="transmembrane region" description="Helical" evidence="1">
    <location>
        <begin position="20"/>
        <end position="40"/>
    </location>
</feature>
<gene>
    <name evidence="2" type="ORF">DLM78_20165</name>
</gene>